<accession>A0ABX2T517</accession>
<dbReference type="PANTHER" id="PTHR45339:SF3">
    <property type="entry name" value="HISTIDINE KINASE"/>
    <property type="match status" value="1"/>
</dbReference>
<evidence type="ECO:0000256" key="7">
    <source>
        <dbReference type="ARBA" id="ARBA00022989"/>
    </source>
</evidence>
<evidence type="ECO:0000259" key="14">
    <source>
        <dbReference type="PROSITE" id="PS50110"/>
    </source>
</evidence>
<feature type="domain" description="Histidine kinase" evidence="13">
    <location>
        <begin position="237"/>
        <end position="459"/>
    </location>
</feature>
<keyword evidence="5 10" id="KW-0597">Phosphoprotein</keyword>
<evidence type="ECO:0000259" key="13">
    <source>
        <dbReference type="PROSITE" id="PS50109"/>
    </source>
</evidence>
<dbReference type="PRINTS" id="PR00344">
    <property type="entry name" value="BCTRLSENSOR"/>
</dbReference>
<feature type="modified residue" description="4-aspartylphosphate" evidence="10">
    <location>
        <position position="1199"/>
    </location>
</feature>
<dbReference type="PROSITE" id="PS50109">
    <property type="entry name" value="HIS_KIN"/>
    <property type="match status" value="2"/>
</dbReference>
<evidence type="ECO:0000256" key="6">
    <source>
        <dbReference type="ARBA" id="ARBA00022692"/>
    </source>
</evidence>
<dbReference type="InterPro" id="IPR011006">
    <property type="entry name" value="CheY-like_superfamily"/>
</dbReference>
<dbReference type="Pfam" id="PF01627">
    <property type="entry name" value="Hpt"/>
    <property type="match status" value="1"/>
</dbReference>
<comment type="catalytic activity">
    <reaction evidence="1">
        <text>ATP + protein L-histidine = ADP + protein N-phospho-L-histidine.</text>
        <dbReference type="EC" id="2.7.13.3"/>
    </reaction>
</comment>
<dbReference type="InterPro" id="IPR036890">
    <property type="entry name" value="HATPase_C_sf"/>
</dbReference>
<comment type="caution">
    <text evidence="16">The sequence shown here is derived from an EMBL/GenBank/DDBJ whole genome shotgun (WGS) entry which is preliminary data.</text>
</comment>
<evidence type="ECO:0000256" key="1">
    <source>
        <dbReference type="ARBA" id="ARBA00000085"/>
    </source>
</evidence>
<dbReference type="CDD" id="cd00082">
    <property type="entry name" value="HisKA"/>
    <property type="match status" value="2"/>
</dbReference>
<comment type="subcellular location">
    <subcellularLocation>
        <location evidence="2">Cell membrane</location>
        <topology evidence="2">Multi-pass membrane protein</topology>
    </subcellularLocation>
</comment>
<feature type="modified residue" description="Phosphohistidine" evidence="9">
    <location>
        <position position="1401"/>
    </location>
</feature>
<dbReference type="SUPFAM" id="SSF52172">
    <property type="entry name" value="CheY-like"/>
    <property type="match status" value="2"/>
</dbReference>
<dbReference type="SUPFAM" id="SSF103190">
    <property type="entry name" value="Sensory domain-like"/>
    <property type="match status" value="1"/>
</dbReference>
<dbReference type="InterPro" id="IPR036097">
    <property type="entry name" value="HisK_dim/P_sf"/>
</dbReference>
<dbReference type="InterPro" id="IPR003661">
    <property type="entry name" value="HisK_dim/P_dom"/>
</dbReference>
<dbReference type="PANTHER" id="PTHR45339">
    <property type="entry name" value="HYBRID SIGNAL TRANSDUCTION HISTIDINE KINASE J"/>
    <property type="match status" value="1"/>
</dbReference>
<dbReference type="RefSeq" id="WP_180280035.1">
    <property type="nucleotide sequence ID" value="NZ_JABFDB010000001.1"/>
</dbReference>
<keyword evidence="7 12" id="KW-1133">Transmembrane helix</keyword>
<evidence type="ECO:0000256" key="4">
    <source>
        <dbReference type="ARBA" id="ARBA00022475"/>
    </source>
</evidence>
<evidence type="ECO:0000256" key="8">
    <source>
        <dbReference type="ARBA" id="ARBA00023012"/>
    </source>
</evidence>
<dbReference type="Pfam" id="PF00072">
    <property type="entry name" value="Response_reg"/>
    <property type="match status" value="1"/>
</dbReference>
<keyword evidence="6 12" id="KW-0812">Transmembrane</keyword>
<gene>
    <name evidence="16" type="ORF">HND93_01025</name>
</gene>
<feature type="transmembrane region" description="Helical" evidence="12">
    <location>
        <begin position="180"/>
        <end position="201"/>
    </location>
</feature>
<dbReference type="CDD" id="cd00088">
    <property type="entry name" value="HPT"/>
    <property type="match status" value="1"/>
</dbReference>
<feature type="domain" description="Response regulatory" evidence="14">
    <location>
        <begin position="1150"/>
        <end position="1267"/>
    </location>
</feature>
<dbReference type="PROSITE" id="PS50110">
    <property type="entry name" value="RESPONSE_REGULATORY"/>
    <property type="match status" value="2"/>
</dbReference>
<dbReference type="SUPFAM" id="SSF47226">
    <property type="entry name" value="Histidine-containing phosphotransfer domain, HPT domain"/>
    <property type="match status" value="1"/>
</dbReference>
<evidence type="ECO:0000256" key="3">
    <source>
        <dbReference type="ARBA" id="ARBA00012438"/>
    </source>
</evidence>
<sequence>MRRPLFNVGVALLALVALALVALVAVRLLAIVEEARRHSSKATENTVWAAYQLQAELYRFQGAVMGYALGRDTADDVALRYEILLSRFPTLESGEVGEIVKDSADAVLALRAVDAAVRGWEPEVGDEARLAAAVAGGLLDGIEAVGRDAQRFILDVLRTTSDRVVADRSDLVEGFAGFKWLITALVVSFALLFAALTRLLLREARSRRALEDLTESLHRARNAAEAANRAKSDFLATVSHELRTPLNGVIGMTGLLLDTPLDPPQRRFADTVLRSAEALDRIISDILDFSRIDGESGHASRGPFVPAVLARSVADTFRDQAGHKRLALTVTADVTAETTVIGDEGRLRRVLENLVSNAVKFTDAGRIDITVGRAPGVEPAHPLLRFGVSDTGIGIRAEDRERLFGAFSQIDQSSTRRYGGTGLGLAIAQRLVQVMGGSIGVESEPGRGSSFLVDLPLQPAEGAESAASDQDRPPAGGLSVLVAEPKALERRLAEELLRRKGHRVETVPDRDALTAALAARNFDVVFADVGLFDGGGHGVAGTLPPGASAPLPAFIALVGSGGPTSVECRRMGFSARVTKPFVAEALTDAVALFAATAAAAFPDEGPAPTGPEQRHPDEPATTETGVGEPPPALTALPMEASMARPSIAIIVAAGGLLLTALVYGATVLAIGKVARETTAEATLAGNRTVALSFANTVWPRVASLLSRPADGALDTSGRRSEIAQADAIVAAFVAGTDILKVKVYDTDGTTLYSTTSAQIGEPQAANPGVRMALSGTGTGQLIHRDWMQSFDGEVFGRDVVSSYVPVMDGGRVLAVVEIYTDRTDVLDRTEALVDRIALLLIPVFAAVYGLLLAVLRRIERAARHQHAELAAANRDLGARLAGNVAARERAEAADEAKSRFLATVSHEIRTPMNGVIGMVDLLLDSRLTPDQRERAVAIGDSARALVDLIDDILDLARMQQVGITLRPSRVDLGALVGNVVDCQAPLAAAKGLRLVRRIADDLPPAVDADAGRLRQVLTNLVGNAVKYTDTGDVQVSLHRSGDAGRFRFEVRDTGIGIAPDEQARLFQPFSQVGRDAGRRGSTGLGLAICRRLVEAMGGAIGVDSSPGRGSTFWFELPLAAAPAARAPEPVAEPGPAVATPPAAGPRRSLRMLVVDDNLINQQVAQGLLIMLGHSVDVVSGGREAVEAVAAGEHDIVFMDMQMPDMDGLEATRAIRRLGGPRAAVPVIAMTANAMADDVERCFAAGMNAHVAKPVSRAALLKAIASVAPPPEPDAKPAAEPAADIPPPEPDAKPAAEPAADIPPPEPDAKPAAEPAADIPPPEPDAKPAAEPATDIPPPDGKVMDGEQVRELIEMIGQDRLRSMVEVFFNDADRRVPDLLASLGEGDQPPEAALQKADSIAHRLKGASGALGLSALSAAFEEIRRGIAEEDGDALRRTAAGLPEQLAEARRAMTRVA</sequence>
<feature type="domain" description="Histidine kinase" evidence="13">
    <location>
        <begin position="903"/>
        <end position="1120"/>
    </location>
</feature>
<keyword evidence="4" id="KW-1003">Cell membrane</keyword>
<dbReference type="Gene3D" id="1.10.287.130">
    <property type="match status" value="2"/>
</dbReference>
<feature type="transmembrane region" description="Helical" evidence="12">
    <location>
        <begin position="836"/>
        <end position="855"/>
    </location>
</feature>
<evidence type="ECO:0000256" key="11">
    <source>
        <dbReference type="SAM" id="MobiDB-lite"/>
    </source>
</evidence>
<feature type="domain" description="HPt" evidence="15">
    <location>
        <begin position="1356"/>
        <end position="1456"/>
    </location>
</feature>
<dbReference type="Pfam" id="PF00512">
    <property type="entry name" value="HisKA"/>
    <property type="match status" value="2"/>
</dbReference>
<evidence type="ECO:0000259" key="15">
    <source>
        <dbReference type="PROSITE" id="PS50894"/>
    </source>
</evidence>
<dbReference type="EMBL" id="JABFDB010000001">
    <property type="protein sequence ID" value="NYZ18278.1"/>
    <property type="molecule type" value="Genomic_DNA"/>
</dbReference>
<dbReference type="SUPFAM" id="SSF47384">
    <property type="entry name" value="Homodimeric domain of signal transducing histidine kinase"/>
    <property type="match status" value="2"/>
</dbReference>
<dbReference type="SMART" id="SM00387">
    <property type="entry name" value="HATPase_c"/>
    <property type="match status" value="2"/>
</dbReference>
<evidence type="ECO:0000313" key="16">
    <source>
        <dbReference type="EMBL" id="NYZ18278.1"/>
    </source>
</evidence>
<protein>
    <recommendedName>
        <fullName evidence="3">histidine kinase</fullName>
        <ecNumber evidence="3">2.7.13.3</ecNumber>
    </recommendedName>
</protein>
<feature type="region of interest" description="Disordered" evidence="11">
    <location>
        <begin position="602"/>
        <end position="634"/>
    </location>
</feature>
<evidence type="ECO:0000256" key="10">
    <source>
        <dbReference type="PROSITE-ProRule" id="PRU00169"/>
    </source>
</evidence>
<dbReference type="InterPro" id="IPR029151">
    <property type="entry name" value="Sensor-like_sf"/>
</dbReference>
<dbReference type="SMART" id="SM00388">
    <property type="entry name" value="HisKA"/>
    <property type="match status" value="2"/>
</dbReference>
<dbReference type="Gene3D" id="3.30.565.10">
    <property type="entry name" value="Histidine kinase-like ATPase, C-terminal domain"/>
    <property type="match status" value="2"/>
</dbReference>
<dbReference type="InterPro" id="IPR005467">
    <property type="entry name" value="His_kinase_dom"/>
</dbReference>
<name>A0ABX2T517_9PROT</name>
<evidence type="ECO:0000256" key="5">
    <source>
        <dbReference type="ARBA" id="ARBA00022553"/>
    </source>
</evidence>
<reference evidence="16 17" key="1">
    <citation type="submission" date="2020-05" db="EMBL/GenBank/DDBJ databases">
        <title>Azospirillum oleiclasticum sp. nov, a nitrogen-fixing and heavy crude oil-emulsifying bacterium isolated from the crude oil of Yumen Oilfield.</title>
        <authorList>
            <person name="Wu D."/>
            <person name="Cai M."/>
            <person name="Zhang X."/>
        </authorList>
    </citation>
    <scope>NUCLEOTIDE SEQUENCE [LARGE SCALE GENOMIC DNA]</scope>
    <source>
        <strain evidence="16 17">ROY-1-1-2</strain>
    </source>
</reference>
<keyword evidence="8" id="KW-0902">Two-component regulatory system</keyword>
<evidence type="ECO:0000313" key="17">
    <source>
        <dbReference type="Proteomes" id="UP000584642"/>
    </source>
</evidence>
<feature type="domain" description="Response regulatory" evidence="14">
    <location>
        <begin position="479"/>
        <end position="594"/>
    </location>
</feature>
<feature type="region of interest" description="Disordered" evidence="11">
    <location>
        <begin position="1269"/>
        <end position="1343"/>
    </location>
</feature>
<evidence type="ECO:0000256" key="9">
    <source>
        <dbReference type="PROSITE-ProRule" id="PRU00110"/>
    </source>
</evidence>
<dbReference type="Gene3D" id="1.20.120.160">
    <property type="entry name" value="HPT domain"/>
    <property type="match status" value="1"/>
</dbReference>
<dbReference type="EC" id="2.7.13.3" evidence="3"/>
<proteinExistence type="predicted"/>
<dbReference type="InterPro" id="IPR004358">
    <property type="entry name" value="Sig_transdc_His_kin-like_C"/>
</dbReference>
<dbReference type="CDD" id="cd17546">
    <property type="entry name" value="REC_hyHK_CKI1_RcsC-like"/>
    <property type="match status" value="1"/>
</dbReference>
<dbReference type="InterPro" id="IPR003594">
    <property type="entry name" value="HATPase_dom"/>
</dbReference>
<dbReference type="Pfam" id="PF02518">
    <property type="entry name" value="HATPase_c"/>
    <property type="match status" value="2"/>
</dbReference>
<evidence type="ECO:0000256" key="12">
    <source>
        <dbReference type="SAM" id="Phobius"/>
    </source>
</evidence>
<dbReference type="InterPro" id="IPR008207">
    <property type="entry name" value="Sig_transdc_His_kin_Hpt_dom"/>
</dbReference>
<feature type="modified residue" description="4-aspartylphosphate" evidence="10">
    <location>
        <position position="528"/>
    </location>
</feature>
<dbReference type="Gene3D" id="3.40.50.2300">
    <property type="match status" value="2"/>
</dbReference>
<dbReference type="InterPro" id="IPR001789">
    <property type="entry name" value="Sig_transdc_resp-reg_receiver"/>
</dbReference>
<dbReference type="SUPFAM" id="SSF55874">
    <property type="entry name" value="ATPase domain of HSP90 chaperone/DNA topoisomerase II/histidine kinase"/>
    <property type="match status" value="2"/>
</dbReference>
<keyword evidence="17" id="KW-1185">Reference proteome</keyword>
<organism evidence="16 17">
    <name type="scientific">Azospirillum oleiclasticum</name>
    <dbReference type="NCBI Taxonomy" id="2735135"/>
    <lineage>
        <taxon>Bacteria</taxon>
        <taxon>Pseudomonadati</taxon>
        <taxon>Pseudomonadota</taxon>
        <taxon>Alphaproteobacteria</taxon>
        <taxon>Rhodospirillales</taxon>
        <taxon>Azospirillaceae</taxon>
        <taxon>Azospirillum</taxon>
    </lineage>
</organism>
<feature type="transmembrane region" description="Helical" evidence="12">
    <location>
        <begin position="647"/>
        <end position="670"/>
    </location>
</feature>
<keyword evidence="12" id="KW-0472">Membrane</keyword>
<dbReference type="InterPro" id="IPR036641">
    <property type="entry name" value="HPT_dom_sf"/>
</dbReference>
<dbReference type="PROSITE" id="PS50894">
    <property type="entry name" value="HPT"/>
    <property type="match status" value="1"/>
</dbReference>
<dbReference type="SMART" id="SM00448">
    <property type="entry name" value="REC"/>
    <property type="match status" value="2"/>
</dbReference>
<dbReference type="CDD" id="cd16922">
    <property type="entry name" value="HATPase_EvgS-ArcB-TorS-like"/>
    <property type="match status" value="2"/>
</dbReference>
<dbReference type="Proteomes" id="UP000584642">
    <property type="component" value="Unassembled WGS sequence"/>
</dbReference>
<evidence type="ECO:0000256" key="2">
    <source>
        <dbReference type="ARBA" id="ARBA00004651"/>
    </source>
</evidence>